<evidence type="ECO:0000256" key="1">
    <source>
        <dbReference type="SAM" id="MobiDB-lite"/>
    </source>
</evidence>
<dbReference type="AlphaFoldDB" id="A0A194XWQ8"/>
<name>A0A194XWQ8_MOLSC</name>
<evidence type="ECO:0000256" key="2">
    <source>
        <dbReference type="SAM" id="Phobius"/>
    </source>
</evidence>
<evidence type="ECO:0000313" key="4">
    <source>
        <dbReference type="Proteomes" id="UP000070700"/>
    </source>
</evidence>
<dbReference type="EMBL" id="KQ947404">
    <property type="protein sequence ID" value="KUJ24167.1"/>
    <property type="molecule type" value="Genomic_DNA"/>
</dbReference>
<dbReference type="InParanoid" id="A0A194XWQ8"/>
<feature type="region of interest" description="Disordered" evidence="1">
    <location>
        <begin position="44"/>
        <end position="63"/>
    </location>
</feature>
<dbReference type="Proteomes" id="UP000070700">
    <property type="component" value="Unassembled WGS sequence"/>
</dbReference>
<feature type="compositionally biased region" description="Basic and acidic residues" evidence="1">
    <location>
        <begin position="273"/>
        <end position="286"/>
    </location>
</feature>
<feature type="compositionally biased region" description="Polar residues" evidence="1">
    <location>
        <begin position="44"/>
        <end position="62"/>
    </location>
</feature>
<keyword evidence="2" id="KW-1133">Transmembrane helix</keyword>
<proteinExistence type="predicted"/>
<dbReference type="Pfam" id="PF14610">
    <property type="entry name" value="Psg1"/>
    <property type="match status" value="1"/>
</dbReference>
<feature type="non-terminal residue" evidence="3">
    <location>
        <position position="1"/>
    </location>
</feature>
<accession>A0A194XWQ8</accession>
<organism evidence="3 4">
    <name type="scientific">Mollisia scopiformis</name>
    <name type="common">Conifer needle endophyte fungus</name>
    <name type="synonym">Phialocephala scopiformis</name>
    <dbReference type="NCBI Taxonomy" id="149040"/>
    <lineage>
        <taxon>Eukaryota</taxon>
        <taxon>Fungi</taxon>
        <taxon>Dikarya</taxon>
        <taxon>Ascomycota</taxon>
        <taxon>Pezizomycotina</taxon>
        <taxon>Leotiomycetes</taxon>
        <taxon>Helotiales</taxon>
        <taxon>Mollisiaceae</taxon>
        <taxon>Mollisia</taxon>
    </lineage>
</organism>
<dbReference type="OrthoDB" id="4084551at2759"/>
<feature type="transmembrane region" description="Helical" evidence="2">
    <location>
        <begin position="202"/>
        <end position="223"/>
    </location>
</feature>
<evidence type="ECO:0000313" key="3">
    <source>
        <dbReference type="EMBL" id="KUJ24167.1"/>
    </source>
</evidence>
<dbReference type="InterPro" id="IPR028000">
    <property type="entry name" value="Pma1"/>
</dbReference>
<keyword evidence="2" id="KW-0812">Transmembrane</keyword>
<protein>
    <submittedName>
        <fullName evidence="3">Uncharacterized protein</fullName>
    </submittedName>
</protein>
<keyword evidence="2" id="KW-0472">Membrane</keyword>
<dbReference type="GeneID" id="28818349"/>
<keyword evidence="4" id="KW-1185">Reference proteome</keyword>
<reference evidence="3 4" key="1">
    <citation type="submission" date="2015-10" db="EMBL/GenBank/DDBJ databases">
        <title>Full genome of DAOMC 229536 Phialocephala scopiformis, a fungal endophyte of spruce producing the potent anti-insectan compound rugulosin.</title>
        <authorList>
            <consortium name="DOE Joint Genome Institute"/>
            <person name="Walker A.K."/>
            <person name="Frasz S.L."/>
            <person name="Seifert K.A."/>
            <person name="Miller J.D."/>
            <person name="Mondo S.J."/>
            <person name="Labutti K."/>
            <person name="Lipzen A."/>
            <person name="Dockter R."/>
            <person name="Kennedy M."/>
            <person name="Grigoriev I.V."/>
            <person name="Spatafora J.W."/>
        </authorList>
    </citation>
    <scope>NUCLEOTIDE SEQUENCE [LARGE SCALE GENOMIC DNA]</scope>
    <source>
        <strain evidence="3 4">CBS 120377</strain>
    </source>
</reference>
<dbReference type="KEGG" id="psco:LY89DRAFT_572047"/>
<gene>
    <name evidence="3" type="ORF">LY89DRAFT_572047</name>
</gene>
<dbReference type="RefSeq" id="XP_018078522.1">
    <property type="nucleotide sequence ID" value="XM_018208623.1"/>
</dbReference>
<sequence>SVTDPALKPWVSVGADGTLVATITPALTSINGAATTINAAPASLTETTTTSQSDSKPTDASNSGGGAYYPCTSLVEGYICSPANESTVYVGTTYYVTWNSDFIGHQDKKNASVYVMADYVNTTGGPIAFQSPPTSVSTGFYALTIQKEWLQDRSSNNITLHINLLDPEPDGQRVQGPTLVVTNAPGQYYRQPSTESPTGQSLYIALPIAFGFVLLCVCGGYFLNKKHRQIGIGNVMGRRSGYGVGKSRGQRLGLGKREKGGVQLRDQVPGSDGRYHDASIGEEQRGRQGGSVHTRADSDLGSLVGSPTPPRTNYFRDEMRRQERQGY</sequence>
<feature type="region of interest" description="Disordered" evidence="1">
    <location>
        <begin position="237"/>
        <end position="314"/>
    </location>
</feature>